<reference evidence="6" key="1">
    <citation type="journal article" date="2016" name="Genome Announc.">
        <title>Draft genome sequences of fungus Aspergillus calidoustus.</title>
        <authorList>
            <person name="Horn F."/>
            <person name="Linde J."/>
            <person name="Mattern D.J."/>
            <person name="Walther G."/>
            <person name="Guthke R."/>
            <person name="Scherlach K."/>
            <person name="Martin K."/>
            <person name="Brakhage A.A."/>
            <person name="Petzke L."/>
            <person name="Valiante V."/>
        </authorList>
    </citation>
    <scope>NUCLEOTIDE SEQUENCE [LARGE SCALE GENOMIC DNA]</scope>
    <source>
        <strain evidence="6">SF006504</strain>
    </source>
</reference>
<dbReference type="PANTHER" id="PTHR30502:SF0">
    <property type="entry name" value="PHOSPHOENOLPYRUVATE CARBOXYLASE FAMILY PROTEIN"/>
    <property type="match status" value="1"/>
</dbReference>
<keyword evidence="3 5" id="KW-0456">Lyase</keyword>
<protein>
    <submittedName>
        <fullName evidence="5">Putative HpcH/HpaI aldolase/citrate lyase family protein</fullName>
    </submittedName>
</protein>
<dbReference type="GO" id="GO:0005737">
    <property type="term" value="C:cytoplasm"/>
    <property type="evidence" value="ECO:0007669"/>
    <property type="project" value="TreeGrafter"/>
</dbReference>
<dbReference type="GO" id="GO:0016832">
    <property type="term" value="F:aldehyde-lyase activity"/>
    <property type="evidence" value="ECO:0007669"/>
    <property type="project" value="TreeGrafter"/>
</dbReference>
<gene>
    <name evidence="5" type="ORF">ASPCAL02074</name>
</gene>
<evidence type="ECO:0000256" key="2">
    <source>
        <dbReference type="ARBA" id="ARBA00022723"/>
    </source>
</evidence>
<sequence length="94" mass="9864">MSSRGYLATVNERVVAIVQIESLKAVGNCEEIAAVDGVDMLFVGPNDLAISMGYVALDSNHGSIGEVLMAIARVLKAAKDAGKYAGHFALGQKR</sequence>
<dbReference type="SUPFAM" id="SSF51621">
    <property type="entry name" value="Phosphoenolpyruvate/pyruvate domain"/>
    <property type="match status" value="1"/>
</dbReference>
<evidence type="ECO:0000313" key="6">
    <source>
        <dbReference type="Proteomes" id="UP000054771"/>
    </source>
</evidence>
<dbReference type="EMBL" id="CDMC01000002">
    <property type="protein sequence ID" value="CEN59629.1"/>
    <property type="molecule type" value="Genomic_DNA"/>
</dbReference>
<dbReference type="STRING" id="454130.A0A0U4ZU24"/>
<dbReference type="AlphaFoldDB" id="A0A0U4ZU24"/>
<comment type="similarity">
    <text evidence="1">Belongs to the HpcH/HpaI aldolase family.</text>
</comment>
<feature type="domain" description="HpcH/HpaI aldolase/citrate lyase" evidence="4">
    <location>
        <begin position="10"/>
        <end position="83"/>
    </location>
</feature>
<dbReference type="GO" id="GO:0046872">
    <property type="term" value="F:metal ion binding"/>
    <property type="evidence" value="ECO:0007669"/>
    <property type="project" value="UniProtKB-KW"/>
</dbReference>
<name>A0A0U4ZU24_ASPCI</name>
<dbReference type="InterPro" id="IPR015813">
    <property type="entry name" value="Pyrv/PenolPyrv_kinase-like_dom"/>
</dbReference>
<dbReference type="Proteomes" id="UP000054771">
    <property type="component" value="Unassembled WGS sequence"/>
</dbReference>
<dbReference type="InterPro" id="IPR005000">
    <property type="entry name" value="Aldolase/citrate-lyase_domain"/>
</dbReference>
<dbReference type="InterPro" id="IPR040442">
    <property type="entry name" value="Pyrv_kinase-like_dom_sf"/>
</dbReference>
<dbReference type="PANTHER" id="PTHR30502">
    <property type="entry name" value="2-KETO-3-DEOXY-L-RHAMNONATE ALDOLASE"/>
    <property type="match status" value="1"/>
</dbReference>
<evidence type="ECO:0000259" key="4">
    <source>
        <dbReference type="Pfam" id="PF03328"/>
    </source>
</evidence>
<keyword evidence="2" id="KW-0479">Metal-binding</keyword>
<keyword evidence="6" id="KW-1185">Reference proteome</keyword>
<evidence type="ECO:0000313" key="5">
    <source>
        <dbReference type="EMBL" id="CEN59629.1"/>
    </source>
</evidence>
<dbReference type="OrthoDB" id="1621678at2759"/>
<proteinExistence type="inferred from homology"/>
<dbReference type="InterPro" id="IPR050251">
    <property type="entry name" value="HpcH-HpaI_aldolase"/>
</dbReference>
<organism evidence="5 6">
    <name type="scientific">Aspergillus calidoustus</name>
    <dbReference type="NCBI Taxonomy" id="454130"/>
    <lineage>
        <taxon>Eukaryota</taxon>
        <taxon>Fungi</taxon>
        <taxon>Dikarya</taxon>
        <taxon>Ascomycota</taxon>
        <taxon>Pezizomycotina</taxon>
        <taxon>Eurotiomycetes</taxon>
        <taxon>Eurotiomycetidae</taxon>
        <taxon>Eurotiales</taxon>
        <taxon>Aspergillaceae</taxon>
        <taxon>Aspergillus</taxon>
        <taxon>Aspergillus subgen. Nidulantes</taxon>
    </lineage>
</organism>
<dbReference type="Gene3D" id="3.20.20.60">
    <property type="entry name" value="Phosphoenolpyruvate-binding domains"/>
    <property type="match status" value="1"/>
</dbReference>
<evidence type="ECO:0000256" key="1">
    <source>
        <dbReference type="ARBA" id="ARBA00005568"/>
    </source>
</evidence>
<evidence type="ECO:0000256" key="3">
    <source>
        <dbReference type="ARBA" id="ARBA00023239"/>
    </source>
</evidence>
<accession>A0A0U4ZU24</accession>
<dbReference type="Pfam" id="PF03328">
    <property type="entry name" value="HpcH_HpaI"/>
    <property type="match status" value="1"/>
</dbReference>